<protein>
    <submittedName>
        <fullName evidence="2">Uncharacterized protein</fullName>
    </submittedName>
</protein>
<feature type="region of interest" description="Disordered" evidence="1">
    <location>
        <begin position="289"/>
        <end position="329"/>
    </location>
</feature>
<dbReference type="GeneID" id="63775484"/>
<comment type="caution">
    <text evidence="2">The sequence shown here is derived from an EMBL/GenBank/DDBJ whole genome shotgun (WGS) entry which is preliminary data.</text>
</comment>
<dbReference type="RefSeq" id="XP_040721726.1">
    <property type="nucleotide sequence ID" value="XM_040859272.1"/>
</dbReference>
<accession>A0A1Y2ELF6</accession>
<evidence type="ECO:0000256" key="1">
    <source>
        <dbReference type="SAM" id="MobiDB-lite"/>
    </source>
</evidence>
<gene>
    <name evidence="2" type="ORF">BCR38DRAFT_419021</name>
</gene>
<dbReference type="EMBL" id="MCFJ01000001">
    <property type="protein sequence ID" value="ORY72134.1"/>
    <property type="molecule type" value="Genomic_DNA"/>
</dbReference>
<dbReference type="InParanoid" id="A0A1Y2ELF6"/>
<dbReference type="Proteomes" id="UP000193689">
    <property type="component" value="Unassembled WGS sequence"/>
</dbReference>
<evidence type="ECO:0000313" key="2">
    <source>
        <dbReference type="EMBL" id="ORY72134.1"/>
    </source>
</evidence>
<name>A0A1Y2ELF6_9PEZI</name>
<proteinExistence type="predicted"/>
<dbReference type="AlphaFoldDB" id="A0A1Y2ELF6"/>
<organism evidence="2 3">
    <name type="scientific">Pseudomassariella vexata</name>
    <dbReference type="NCBI Taxonomy" id="1141098"/>
    <lineage>
        <taxon>Eukaryota</taxon>
        <taxon>Fungi</taxon>
        <taxon>Dikarya</taxon>
        <taxon>Ascomycota</taxon>
        <taxon>Pezizomycotina</taxon>
        <taxon>Sordariomycetes</taxon>
        <taxon>Xylariomycetidae</taxon>
        <taxon>Amphisphaeriales</taxon>
        <taxon>Pseudomassariaceae</taxon>
        <taxon>Pseudomassariella</taxon>
    </lineage>
</organism>
<reference evidence="2 3" key="1">
    <citation type="submission" date="2016-07" db="EMBL/GenBank/DDBJ databases">
        <title>Pervasive Adenine N6-methylation of Active Genes in Fungi.</title>
        <authorList>
            <consortium name="DOE Joint Genome Institute"/>
            <person name="Mondo S.J."/>
            <person name="Dannebaum R.O."/>
            <person name="Kuo R.C."/>
            <person name="Labutti K."/>
            <person name="Haridas S."/>
            <person name="Kuo A."/>
            <person name="Salamov A."/>
            <person name="Ahrendt S.R."/>
            <person name="Lipzen A."/>
            <person name="Sullivan W."/>
            <person name="Andreopoulos W.B."/>
            <person name="Clum A."/>
            <person name="Lindquist E."/>
            <person name="Daum C."/>
            <person name="Ramamoorthy G.K."/>
            <person name="Gryganskyi A."/>
            <person name="Culley D."/>
            <person name="Magnuson J.K."/>
            <person name="James T.Y."/>
            <person name="O'Malley M.A."/>
            <person name="Stajich J.E."/>
            <person name="Spatafora J.W."/>
            <person name="Visel A."/>
            <person name="Grigoriev I.V."/>
        </authorList>
    </citation>
    <scope>NUCLEOTIDE SEQUENCE [LARGE SCALE GENOMIC DNA]</scope>
    <source>
        <strain evidence="2 3">CBS 129021</strain>
    </source>
</reference>
<evidence type="ECO:0000313" key="3">
    <source>
        <dbReference type="Proteomes" id="UP000193689"/>
    </source>
</evidence>
<sequence length="329" mass="37278">MMAWKVSDKTEKLVVAHLMLSGSYTSTMTPAHRQNPTFRLPSVTTTSDIMLARFSTILRVIDLHARMKKESHRARSYSLYFASQLSDRAISISSSRLGLKKNKLRGGFYASNFPCRHSFPWTNRYWLAVGKECAIISIDRFKGDHTVRFVQIREDTWVHKQCWFILTAEHFVANMSKISMGGHIPTQGSISTNLRKQGNILRHFAYSSPHPLPNTPFSCLHLNAVIASPIEGSMVSIIYLPLVGKIGIFRHPLFLRSHRFVAGSSRFKLGINFALLIVQYQDARQKVMRSSRGLQHGKGGRPLLPGPTLPSIPFGQIPCRPPYDKRRAY</sequence>
<keyword evidence="3" id="KW-1185">Reference proteome</keyword>